<dbReference type="Proteomes" id="UP001431783">
    <property type="component" value="Unassembled WGS sequence"/>
</dbReference>
<dbReference type="EMBL" id="JARQZJ010000070">
    <property type="protein sequence ID" value="KAK9881803.1"/>
    <property type="molecule type" value="Genomic_DNA"/>
</dbReference>
<dbReference type="GO" id="GO:0071013">
    <property type="term" value="C:catalytic step 2 spliceosome"/>
    <property type="evidence" value="ECO:0007669"/>
    <property type="project" value="TreeGrafter"/>
</dbReference>
<dbReference type="GO" id="GO:0051015">
    <property type="term" value="F:actin filament binding"/>
    <property type="evidence" value="ECO:0007669"/>
    <property type="project" value="TreeGrafter"/>
</dbReference>
<proteinExistence type="predicted"/>
<dbReference type="AlphaFoldDB" id="A0AAW1UKP5"/>
<sequence length="124" mass="14704">MYWQWNSGSQYSRKVNYHCRVECFLGVNADDGTIIARRKKATSDEIVTIRSHTTRENNPLKDIPVEELGNIRQIEDKFVRNFQKKHLRISKEDIKQLEVAKNDGTFQEILLDRRSKMKADRYCK</sequence>
<name>A0AAW1UKP5_9CUCU</name>
<evidence type="ECO:0000313" key="2">
    <source>
        <dbReference type="Proteomes" id="UP001431783"/>
    </source>
</evidence>
<gene>
    <name evidence="1" type="ORF">WA026_017319</name>
</gene>
<dbReference type="GO" id="GO:0055120">
    <property type="term" value="C:striated muscle dense body"/>
    <property type="evidence" value="ECO:0007669"/>
    <property type="project" value="TreeGrafter"/>
</dbReference>
<reference evidence="1 2" key="1">
    <citation type="submission" date="2023-03" db="EMBL/GenBank/DDBJ databases">
        <title>Genome insight into feeding habits of ladybird beetles.</title>
        <authorList>
            <person name="Li H.-S."/>
            <person name="Huang Y.-H."/>
            <person name="Pang H."/>
        </authorList>
    </citation>
    <scope>NUCLEOTIDE SEQUENCE [LARGE SCALE GENOMIC DNA]</scope>
    <source>
        <strain evidence="1">SYSU_2023b</strain>
        <tissue evidence="1">Whole body</tissue>
    </source>
</reference>
<protein>
    <submittedName>
        <fullName evidence="1">Uncharacterized protein</fullName>
    </submittedName>
</protein>
<dbReference type="InterPro" id="IPR010414">
    <property type="entry name" value="FRG1"/>
</dbReference>
<comment type="caution">
    <text evidence="1">The sequence shown here is derived from an EMBL/GenBank/DDBJ whole genome shotgun (WGS) entry which is preliminary data.</text>
</comment>
<accession>A0AAW1UKP5</accession>
<organism evidence="1 2">
    <name type="scientific">Henosepilachna vigintioctopunctata</name>
    <dbReference type="NCBI Taxonomy" id="420089"/>
    <lineage>
        <taxon>Eukaryota</taxon>
        <taxon>Metazoa</taxon>
        <taxon>Ecdysozoa</taxon>
        <taxon>Arthropoda</taxon>
        <taxon>Hexapoda</taxon>
        <taxon>Insecta</taxon>
        <taxon>Pterygota</taxon>
        <taxon>Neoptera</taxon>
        <taxon>Endopterygota</taxon>
        <taxon>Coleoptera</taxon>
        <taxon>Polyphaga</taxon>
        <taxon>Cucujiformia</taxon>
        <taxon>Coccinelloidea</taxon>
        <taxon>Coccinellidae</taxon>
        <taxon>Epilachninae</taxon>
        <taxon>Epilachnini</taxon>
        <taxon>Henosepilachna</taxon>
    </lineage>
</organism>
<evidence type="ECO:0000313" key="1">
    <source>
        <dbReference type="EMBL" id="KAK9881803.1"/>
    </source>
</evidence>
<dbReference type="GO" id="GO:0005730">
    <property type="term" value="C:nucleolus"/>
    <property type="evidence" value="ECO:0007669"/>
    <property type="project" value="TreeGrafter"/>
</dbReference>
<dbReference type="PANTHER" id="PTHR12928">
    <property type="entry name" value="FRG1 PROTEIN"/>
    <property type="match status" value="1"/>
</dbReference>
<dbReference type="Pfam" id="PF06229">
    <property type="entry name" value="FRG1"/>
    <property type="match status" value="1"/>
</dbReference>
<keyword evidence="2" id="KW-1185">Reference proteome</keyword>
<dbReference type="PANTHER" id="PTHR12928:SF0">
    <property type="entry name" value="FSHD REGION GENE 1"/>
    <property type="match status" value="1"/>
</dbReference>